<dbReference type="AlphaFoldDB" id="A0A6A5TCL9"/>
<sequence length="187" mass="20682">MGSGLWASKIRPTPKQCRLGPYPDVRHAVVVPYMEDEVVVVVVECTRAARIRARSPPAPEPPKDPPRLFLSHLRVKFRPSDPLSRASLALGHLPANAFRKEAVPFPLRCLAGLSVHRLHGAACDRRLEPALQVDMHASAILRVEPDSEKLEPHGLLTSNHIETKRSLSPVQLATPLFHAQASLVCFR</sequence>
<keyword evidence="2" id="KW-1185">Reference proteome</keyword>
<organism evidence="1 2">
    <name type="scientific">Byssothecium circinans</name>
    <dbReference type="NCBI Taxonomy" id="147558"/>
    <lineage>
        <taxon>Eukaryota</taxon>
        <taxon>Fungi</taxon>
        <taxon>Dikarya</taxon>
        <taxon>Ascomycota</taxon>
        <taxon>Pezizomycotina</taxon>
        <taxon>Dothideomycetes</taxon>
        <taxon>Pleosporomycetidae</taxon>
        <taxon>Pleosporales</taxon>
        <taxon>Massarineae</taxon>
        <taxon>Massarinaceae</taxon>
        <taxon>Byssothecium</taxon>
    </lineage>
</organism>
<accession>A0A6A5TCL9</accession>
<evidence type="ECO:0000313" key="1">
    <source>
        <dbReference type="EMBL" id="KAF1950351.1"/>
    </source>
</evidence>
<proteinExistence type="predicted"/>
<evidence type="ECO:0000313" key="2">
    <source>
        <dbReference type="Proteomes" id="UP000800035"/>
    </source>
</evidence>
<dbReference type="Proteomes" id="UP000800035">
    <property type="component" value="Unassembled WGS sequence"/>
</dbReference>
<protein>
    <submittedName>
        <fullName evidence="1">Uncharacterized protein</fullName>
    </submittedName>
</protein>
<reference evidence="1" key="1">
    <citation type="journal article" date="2020" name="Stud. Mycol.">
        <title>101 Dothideomycetes genomes: a test case for predicting lifestyles and emergence of pathogens.</title>
        <authorList>
            <person name="Haridas S."/>
            <person name="Albert R."/>
            <person name="Binder M."/>
            <person name="Bloem J."/>
            <person name="Labutti K."/>
            <person name="Salamov A."/>
            <person name="Andreopoulos B."/>
            <person name="Baker S."/>
            <person name="Barry K."/>
            <person name="Bills G."/>
            <person name="Bluhm B."/>
            <person name="Cannon C."/>
            <person name="Castanera R."/>
            <person name="Culley D."/>
            <person name="Daum C."/>
            <person name="Ezra D."/>
            <person name="Gonzalez J."/>
            <person name="Henrissat B."/>
            <person name="Kuo A."/>
            <person name="Liang C."/>
            <person name="Lipzen A."/>
            <person name="Lutzoni F."/>
            <person name="Magnuson J."/>
            <person name="Mondo S."/>
            <person name="Nolan M."/>
            <person name="Ohm R."/>
            <person name="Pangilinan J."/>
            <person name="Park H.-J."/>
            <person name="Ramirez L."/>
            <person name="Alfaro M."/>
            <person name="Sun H."/>
            <person name="Tritt A."/>
            <person name="Yoshinaga Y."/>
            <person name="Zwiers L.-H."/>
            <person name="Turgeon B."/>
            <person name="Goodwin S."/>
            <person name="Spatafora J."/>
            <person name="Crous P."/>
            <person name="Grigoriev I."/>
        </authorList>
    </citation>
    <scope>NUCLEOTIDE SEQUENCE</scope>
    <source>
        <strain evidence="1">CBS 675.92</strain>
    </source>
</reference>
<gene>
    <name evidence="1" type="ORF">CC80DRAFT_509701</name>
</gene>
<dbReference type="EMBL" id="ML977026">
    <property type="protein sequence ID" value="KAF1950351.1"/>
    <property type="molecule type" value="Genomic_DNA"/>
</dbReference>
<name>A0A6A5TCL9_9PLEO</name>